<protein>
    <submittedName>
        <fullName evidence="4">Pkinase-domain-containing protein</fullName>
    </submittedName>
</protein>
<gene>
    <name evidence="4" type="ORF">BCR33DRAFT_736155</name>
</gene>
<dbReference type="SMART" id="SM00220">
    <property type="entry name" value="S_TKc"/>
    <property type="match status" value="2"/>
</dbReference>
<dbReference type="PROSITE" id="PS00108">
    <property type="entry name" value="PROTEIN_KINASE_ST"/>
    <property type="match status" value="2"/>
</dbReference>
<keyword evidence="1" id="KW-0547">Nucleotide-binding</keyword>
<dbReference type="EMBL" id="MCGO01000014">
    <property type="protein sequence ID" value="ORY47321.1"/>
    <property type="molecule type" value="Genomic_DNA"/>
</dbReference>
<feature type="domain" description="Protein kinase" evidence="3">
    <location>
        <begin position="309"/>
        <end position="566"/>
    </location>
</feature>
<dbReference type="Gene3D" id="3.30.200.20">
    <property type="entry name" value="Phosphorylase Kinase, domain 1"/>
    <property type="match status" value="2"/>
</dbReference>
<dbReference type="SUPFAM" id="SSF56112">
    <property type="entry name" value="Protein kinase-like (PK-like)"/>
    <property type="match status" value="2"/>
</dbReference>
<evidence type="ECO:0000313" key="5">
    <source>
        <dbReference type="Proteomes" id="UP000193642"/>
    </source>
</evidence>
<dbReference type="OrthoDB" id="40902at2759"/>
<sequence>MEPLTNYTPDQTNKKVVEDEFRSEIAVLKQIHHPNLTGLVDFFETKDQIYLVMELATGGELFDQIEKRGTFTEKDATVIVKQLLLAVQYLHSKGIAHRDLKPENILMKDTSEDSSILVTDFGLAKHLHGDDHLLHTTCGSPIYVSPEVLLKTPGHGRPVDLWATGVITYILLCGYTPFWGESQADLFSEIKKCNYEFDDEHWSVISDSAKDFIAKLLNPNPDKRMTATEALNHPWLDTDHHEVDLLPTVIKNKGKTRFRRAATAIMLASRLRHPRNQMLGRIRGFLERSASFRPETQATNGTNRFEDVYTLHSSLGKGSYAVVYLTTRNTDQVKYATKVMDKRKMKMSDLKSELTILQEVNHPNVAGLVDFYESERNVYLVMELAEGGTLFEDIQERGSFTEADATIIVTQLLNAIEYLHMKDIVHRDLKPENILMKDKSELSPICITDFGLSKFTLDDFHLQTVCGSPFYVAPEVLRAKYGTHYGRPADMWSLGVIVYILLSGYPPFWAETDGQVFQRILKRDFDFDPEYWGDISDSAKDFISKLLELDPVVRLTAGEALQHEWLQSASSTNLMPNILRGKARFKKIANAIRLVGRMRRLSLANGGSFPSADPPKSVVG</sequence>
<accession>A0A1Y2CJW9</accession>
<name>A0A1Y2CJW9_9FUNG</name>
<reference evidence="4 5" key="1">
    <citation type="submission" date="2016-07" db="EMBL/GenBank/DDBJ databases">
        <title>Pervasive Adenine N6-methylation of Active Genes in Fungi.</title>
        <authorList>
            <consortium name="DOE Joint Genome Institute"/>
            <person name="Mondo S.J."/>
            <person name="Dannebaum R.O."/>
            <person name="Kuo R.C."/>
            <person name="Labutti K."/>
            <person name="Haridas S."/>
            <person name="Kuo A."/>
            <person name="Salamov A."/>
            <person name="Ahrendt S.R."/>
            <person name="Lipzen A."/>
            <person name="Sullivan W."/>
            <person name="Andreopoulos W.B."/>
            <person name="Clum A."/>
            <person name="Lindquist E."/>
            <person name="Daum C."/>
            <person name="Ramamoorthy G.K."/>
            <person name="Gryganskyi A."/>
            <person name="Culley D."/>
            <person name="Magnuson J.K."/>
            <person name="James T.Y."/>
            <person name="O'Malley M.A."/>
            <person name="Stajich J.E."/>
            <person name="Spatafora J.W."/>
            <person name="Visel A."/>
            <person name="Grigoriev I.V."/>
        </authorList>
    </citation>
    <scope>NUCLEOTIDE SEQUENCE [LARGE SCALE GENOMIC DNA]</scope>
    <source>
        <strain evidence="4 5">JEL800</strain>
    </source>
</reference>
<dbReference type="GO" id="GO:0004672">
    <property type="term" value="F:protein kinase activity"/>
    <property type="evidence" value="ECO:0007669"/>
    <property type="project" value="InterPro"/>
</dbReference>
<dbReference type="Proteomes" id="UP000193642">
    <property type="component" value="Unassembled WGS sequence"/>
</dbReference>
<dbReference type="GO" id="GO:0005524">
    <property type="term" value="F:ATP binding"/>
    <property type="evidence" value="ECO:0007669"/>
    <property type="project" value="UniProtKB-KW"/>
</dbReference>
<dbReference type="InterPro" id="IPR000719">
    <property type="entry name" value="Prot_kinase_dom"/>
</dbReference>
<dbReference type="Pfam" id="PF00069">
    <property type="entry name" value="Pkinase"/>
    <property type="match status" value="2"/>
</dbReference>
<organism evidence="4 5">
    <name type="scientific">Rhizoclosmatium globosum</name>
    <dbReference type="NCBI Taxonomy" id="329046"/>
    <lineage>
        <taxon>Eukaryota</taxon>
        <taxon>Fungi</taxon>
        <taxon>Fungi incertae sedis</taxon>
        <taxon>Chytridiomycota</taxon>
        <taxon>Chytridiomycota incertae sedis</taxon>
        <taxon>Chytridiomycetes</taxon>
        <taxon>Chytridiales</taxon>
        <taxon>Chytriomycetaceae</taxon>
        <taxon>Rhizoclosmatium</taxon>
    </lineage>
</organism>
<evidence type="ECO:0000256" key="2">
    <source>
        <dbReference type="ARBA" id="ARBA00022840"/>
    </source>
</evidence>
<dbReference type="InterPro" id="IPR011009">
    <property type="entry name" value="Kinase-like_dom_sf"/>
</dbReference>
<proteinExistence type="predicted"/>
<keyword evidence="2" id="KW-0067">ATP-binding</keyword>
<dbReference type="PANTHER" id="PTHR24347">
    <property type="entry name" value="SERINE/THREONINE-PROTEIN KINASE"/>
    <property type="match status" value="1"/>
</dbReference>
<dbReference type="PROSITE" id="PS50011">
    <property type="entry name" value="PROTEIN_KINASE_DOM"/>
    <property type="match status" value="2"/>
</dbReference>
<dbReference type="FunFam" id="1.10.510.10:FF:000465">
    <property type="entry name" value="Non-specific serine/threonine protein kinase"/>
    <property type="match status" value="1"/>
</dbReference>
<comment type="caution">
    <text evidence="4">The sequence shown here is derived from an EMBL/GenBank/DDBJ whole genome shotgun (WGS) entry which is preliminary data.</text>
</comment>
<keyword evidence="4" id="KW-0808">Transferase</keyword>
<dbReference type="CDD" id="cd05117">
    <property type="entry name" value="STKc_CAMK"/>
    <property type="match status" value="2"/>
</dbReference>
<dbReference type="InterPro" id="IPR008271">
    <property type="entry name" value="Ser/Thr_kinase_AS"/>
</dbReference>
<keyword evidence="5" id="KW-1185">Reference proteome</keyword>
<evidence type="ECO:0000256" key="1">
    <source>
        <dbReference type="ARBA" id="ARBA00022741"/>
    </source>
</evidence>
<evidence type="ECO:0000259" key="3">
    <source>
        <dbReference type="PROSITE" id="PS50011"/>
    </source>
</evidence>
<dbReference type="FunFam" id="1.10.510.10:FF:000571">
    <property type="entry name" value="Maternal embryonic leucine zipper kinase"/>
    <property type="match status" value="1"/>
</dbReference>
<dbReference type="AlphaFoldDB" id="A0A1Y2CJW9"/>
<dbReference type="STRING" id="329046.A0A1Y2CJW9"/>
<feature type="domain" description="Protein kinase" evidence="3">
    <location>
        <begin position="1"/>
        <end position="236"/>
    </location>
</feature>
<keyword evidence="4" id="KW-0418">Kinase</keyword>
<dbReference type="Gene3D" id="1.10.510.10">
    <property type="entry name" value="Transferase(Phosphotransferase) domain 1"/>
    <property type="match status" value="2"/>
</dbReference>
<evidence type="ECO:0000313" key="4">
    <source>
        <dbReference type="EMBL" id="ORY47321.1"/>
    </source>
</evidence>